<dbReference type="KEGG" id="tbw:NCTC13354_00072"/>
<dbReference type="PANTHER" id="PTHR10695:SF46">
    <property type="entry name" value="BIFUNCTIONAL COENZYME A SYNTHASE-RELATED"/>
    <property type="match status" value="1"/>
</dbReference>
<accession>A0A448PBW5</accession>
<dbReference type="GO" id="GO:0015937">
    <property type="term" value="P:coenzyme A biosynthetic process"/>
    <property type="evidence" value="ECO:0007669"/>
    <property type="project" value="UniProtKB-UniRule"/>
</dbReference>
<dbReference type="GO" id="GO:0005737">
    <property type="term" value="C:cytoplasm"/>
    <property type="evidence" value="ECO:0007669"/>
    <property type="project" value="UniProtKB-SubCell"/>
</dbReference>
<keyword evidence="3" id="KW-0173">Coenzyme A biosynthesis</keyword>
<dbReference type="GO" id="GO:0004140">
    <property type="term" value="F:dephospho-CoA kinase activity"/>
    <property type="evidence" value="ECO:0007669"/>
    <property type="project" value="UniProtKB-UniRule"/>
</dbReference>
<dbReference type="RefSeq" id="WP_126415605.1">
    <property type="nucleotide sequence ID" value="NZ_LR134476.1"/>
</dbReference>
<dbReference type="CDD" id="cd02022">
    <property type="entry name" value="DPCK"/>
    <property type="match status" value="1"/>
</dbReference>
<dbReference type="NCBIfam" id="NF002879">
    <property type="entry name" value="PRK03333.1"/>
    <property type="match status" value="1"/>
</dbReference>
<keyword evidence="1 3" id="KW-0547">Nucleotide-binding</keyword>
<dbReference type="NCBIfam" id="TIGR00152">
    <property type="entry name" value="dephospho-CoA kinase"/>
    <property type="match status" value="1"/>
</dbReference>
<dbReference type="EC" id="2.7.1.24" evidence="3 4"/>
<feature type="binding site" evidence="3">
    <location>
        <begin position="11"/>
        <end position="16"/>
    </location>
    <ligand>
        <name>ATP</name>
        <dbReference type="ChEBI" id="CHEBI:30616"/>
    </ligand>
</feature>
<comment type="subcellular location">
    <subcellularLocation>
        <location evidence="3">Cytoplasm</location>
    </subcellularLocation>
</comment>
<dbReference type="OrthoDB" id="9812943at2"/>
<evidence type="ECO:0000256" key="4">
    <source>
        <dbReference type="NCBIfam" id="TIGR00152"/>
    </source>
</evidence>
<keyword evidence="3" id="KW-0963">Cytoplasm</keyword>
<keyword evidence="3 5" id="KW-0808">Transferase</keyword>
<name>A0A448PBW5_9ACTO</name>
<dbReference type="Pfam" id="PF01121">
    <property type="entry name" value="CoaE"/>
    <property type="match status" value="1"/>
</dbReference>
<comment type="similarity">
    <text evidence="3">Belongs to the CoaE family.</text>
</comment>
<dbReference type="Proteomes" id="UP000269542">
    <property type="component" value="Chromosome"/>
</dbReference>
<evidence type="ECO:0000256" key="1">
    <source>
        <dbReference type="ARBA" id="ARBA00022741"/>
    </source>
</evidence>
<dbReference type="EMBL" id="LR134476">
    <property type="protein sequence ID" value="VEI12396.1"/>
    <property type="molecule type" value="Genomic_DNA"/>
</dbReference>
<dbReference type="GO" id="GO:0005524">
    <property type="term" value="F:ATP binding"/>
    <property type="evidence" value="ECO:0007669"/>
    <property type="project" value="UniProtKB-UniRule"/>
</dbReference>
<comment type="pathway">
    <text evidence="3">Cofactor biosynthesis; coenzyme A biosynthesis; CoA from (R)-pantothenate: step 5/5.</text>
</comment>
<dbReference type="UniPathway" id="UPA00241">
    <property type="reaction ID" value="UER00356"/>
</dbReference>
<comment type="catalytic activity">
    <reaction evidence="3">
        <text>3'-dephospho-CoA + ATP = ADP + CoA + H(+)</text>
        <dbReference type="Rhea" id="RHEA:18245"/>
        <dbReference type="ChEBI" id="CHEBI:15378"/>
        <dbReference type="ChEBI" id="CHEBI:30616"/>
        <dbReference type="ChEBI" id="CHEBI:57287"/>
        <dbReference type="ChEBI" id="CHEBI:57328"/>
        <dbReference type="ChEBI" id="CHEBI:456216"/>
        <dbReference type="EC" id="2.7.1.24"/>
    </reaction>
</comment>
<keyword evidence="3 5" id="KW-0418">Kinase</keyword>
<dbReference type="InterPro" id="IPR027417">
    <property type="entry name" value="P-loop_NTPase"/>
</dbReference>
<protein>
    <recommendedName>
        <fullName evidence="3 4">Dephospho-CoA kinase</fullName>
        <ecNumber evidence="3 4">2.7.1.24</ecNumber>
    </recommendedName>
    <alternativeName>
        <fullName evidence="3">Dephosphocoenzyme A kinase</fullName>
    </alternativeName>
</protein>
<evidence type="ECO:0000313" key="6">
    <source>
        <dbReference type="Proteomes" id="UP000269542"/>
    </source>
</evidence>
<evidence type="ECO:0000256" key="3">
    <source>
        <dbReference type="HAMAP-Rule" id="MF_00376"/>
    </source>
</evidence>
<keyword evidence="2 3" id="KW-0067">ATP-binding</keyword>
<sequence length="279" mass="30329">MLTLALTGGIGSGKSTAARIWGELGAHVIDADQVARDVVEPGTPALAKIARRWPRVVDAEGRLDRSALAEIVFSDPNEREALNAITHPAIADEVERRITQLNLSDPSGVVVYDVPLLVGQPGEFAMTANVCVNVAEDERVRRLVTERGMSEDEAWARIAAQATDEQRAAISDVVLTNDAGESDFRDVLTQVWHTWVIPFAQRMNTGEYASGALPTGALFNEEVDLQVRRLEARGLTVSVDPVELVVDGPPDQLPAAGWVNAGEHWRHANPALNLRARLR</sequence>
<dbReference type="PANTHER" id="PTHR10695">
    <property type="entry name" value="DEPHOSPHO-COA KINASE-RELATED"/>
    <property type="match status" value="1"/>
</dbReference>
<comment type="function">
    <text evidence="3">Catalyzes the phosphorylation of the 3'-hydroxyl group of dephosphocoenzyme A to form coenzyme A.</text>
</comment>
<reference evidence="5 6" key="1">
    <citation type="submission" date="2018-12" db="EMBL/GenBank/DDBJ databases">
        <authorList>
            <consortium name="Pathogen Informatics"/>
        </authorList>
    </citation>
    <scope>NUCLEOTIDE SEQUENCE [LARGE SCALE GENOMIC DNA]</scope>
    <source>
        <strain evidence="5 6">NCTC13354</strain>
    </source>
</reference>
<proteinExistence type="inferred from homology"/>
<organism evidence="5 6">
    <name type="scientific">Trueperella bialowiezensis</name>
    <dbReference type="NCBI Taxonomy" id="312285"/>
    <lineage>
        <taxon>Bacteria</taxon>
        <taxon>Bacillati</taxon>
        <taxon>Actinomycetota</taxon>
        <taxon>Actinomycetes</taxon>
        <taxon>Actinomycetales</taxon>
        <taxon>Actinomycetaceae</taxon>
        <taxon>Trueperella</taxon>
    </lineage>
</organism>
<keyword evidence="6" id="KW-1185">Reference proteome</keyword>
<dbReference type="SUPFAM" id="SSF52540">
    <property type="entry name" value="P-loop containing nucleoside triphosphate hydrolases"/>
    <property type="match status" value="1"/>
</dbReference>
<dbReference type="HAMAP" id="MF_00376">
    <property type="entry name" value="Dephospho_CoA_kinase"/>
    <property type="match status" value="1"/>
</dbReference>
<dbReference type="InterPro" id="IPR001977">
    <property type="entry name" value="Depp_CoAkinase"/>
</dbReference>
<evidence type="ECO:0000256" key="2">
    <source>
        <dbReference type="ARBA" id="ARBA00022840"/>
    </source>
</evidence>
<gene>
    <name evidence="3 5" type="primary">coaE</name>
    <name evidence="5" type="ORF">NCTC13354_00072</name>
</gene>
<dbReference type="PROSITE" id="PS51219">
    <property type="entry name" value="DPCK"/>
    <property type="match status" value="1"/>
</dbReference>
<evidence type="ECO:0000313" key="5">
    <source>
        <dbReference type="EMBL" id="VEI12396.1"/>
    </source>
</evidence>
<dbReference type="Gene3D" id="3.40.50.300">
    <property type="entry name" value="P-loop containing nucleotide triphosphate hydrolases"/>
    <property type="match status" value="1"/>
</dbReference>
<dbReference type="AlphaFoldDB" id="A0A448PBW5"/>